<feature type="transmembrane region" description="Helical" evidence="11">
    <location>
        <begin position="97"/>
        <end position="119"/>
    </location>
</feature>
<keyword evidence="8 11" id="KW-0812">Transmembrane</keyword>
<dbReference type="EC" id="2.5.1.39" evidence="11 12"/>
<comment type="subcellular location">
    <subcellularLocation>
        <location evidence="11">Cell inner membrane</location>
        <topology evidence="11">Multi-pass membrane protein</topology>
    </subcellularLocation>
    <subcellularLocation>
        <location evidence="2">Membrane</location>
        <topology evidence="2">Multi-pass membrane protein</topology>
    </subcellularLocation>
</comment>
<keyword evidence="10 11" id="KW-0472">Membrane</keyword>
<dbReference type="InterPro" id="IPR044878">
    <property type="entry name" value="UbiA_sf"/>
</dbReference>
<evidence type="ECO:0000256" key="5">
    <source>
        <dbReference type="ARBA" id="ARBA00022519"/>
    </source>
</evidence>
<keyword evidence="6 11" id="KW-0808">Transferase</keyword>
<feature type="transmembrane region" description="Helical" evidence="11">
    <location>
        <begin position="176"/>
        <end position="195"/>
    </location>
</feature>
<dbReference type="InterPro" id="IPR006370">
    <property type="entry name" value="HB_polyprenyltransferase-like"/>
</dbReference>
<reference evidence="13 14" key="1">
    <citation type="submission" date="2024-03" db="EMBL/GenBank/DDBJ databases">
        <title>Complete genome of BD2.</title>
        <authorList>
            <person name="Cao G."/>
        </authorList>
    </citation>
    <scope>NUCLEOTIDE SEQUENCE [LARGE SCALE GENOMIC DNA]</scope>
    <source>
        <strain evidence="13 14">BD2</strain>
    </source>
</reference>
<evidence type="ECO:0000256" key="9">
    <source>
        <dbReference type="ARBA" id="ARBA00022989"/>
    </source>
</evidence>
<comment type="catalytic activity">
    <reaction evidence="11">
        <text>all-trans-octaprenyl diphosphate + 4-hydroxybenzoate = 4-hydroxy-3-(all-trans-octaprenyl)benzoate + diphosphate</text>
        <dbReference type="Rhea" id="RHEA:27782"/>
        <dbReference type="ChEBI" id="CHEBI:1617"/>
        <dbReference type="ChEBI" id="CHEBI:17879"/>
        <dbReference type="ChEBI" id="CHEBI:33019"/>
        <dbReference type="ChEBI" id="CHEBI:57711"/>
        <dbReference type="EC" id="2.5.1.39"/>
    </reaction>
</comment>
<keyword evidence="4 11" id="KW-1003">Cell membrane</keyword>
<dbReference type="PANTHER" id="PTHR11048">
    <property type="entry name" value="PRENYLTRANSFERASES"/>
    <property type="match status" value="1"/>
</dbReference>
<feature type="transmembrane region" description="Helical" evidence="11">
    <location>
        <begin position="274"/>
        <end position="295"/>
    </location>
</feature>
<keyword evidence="14" id="KW-1185">Reference proteome</keyword>
<feature type="transmembrane region" description="Helical" evidence="11">
    <location>
        <begin position="216"/>
        <end position="237"/>
    </location>
</feature>
<keyword evidence="7 11" id="KW-0831">Ubiquinone biosynthesis</keyword>
<dbReference type="PANTHER" id="PTHR11048:SF28">
    <property type="entry name" value="4-HYDROXYBENZOATE POLYPRENYLTRANSFERASE, MITOCHONDRIAL"/>
    <property type="match status" value="1"/>
</dbReference>
<evidence type="ECO:0000256" key="8">
    <source>
        <dbReference type="ARBA" id="ARBA00022692"/>
    </source>
</evidence>
<name>A0ABZ2RGY8_ECTME</name>
<evidence type="ECO:0000256" key="4">
    <source>
        <dbReference type="ARBA" id="ARBA00022475"/>
    </source>
</evidence>
<evidence type="ECO:0000256" key="12">
    <source>
        <dbReference type="NCBIfam" id="TIGR01474"/>
    </source>
</evidence>
<dbReference type="Gene3D" id="1.20.120.1780">
    <property type="entry name" value="UbiA prenyltransferase"/>
    <property type="match status" value="1"/>
</dbReference>
<evidence type="ECO:0000256" key="1">
    <source>
        <dbReference type="ARBA" id="ARBA00001946"/>
    </source>
</evidence>
<evidence type="ECO:0000256" key="3">
    <source>
        <dbReference type="ARBA" id="ARBA00005985"/>
    </source>
</evidence>
<dbReference type="InterPro" id="IPR000537">
    <property type="entry name" value="UbiA_prenyltransferase"/>
</dbReference>
<accession>A0ABZ2RGY8</accession>
<sequence length="296" mass="33180">MYTRLLQSLNRVHPRAWDFVQLMRLEKPIGIYLLLWPTLWALWVAAEGVPSVKNLFIFVVGVLLMRAAGCVINDFADRKVDGHVARTKARPLASGKVTSKEALTLFAILIVLSFILVLFTNSTTIWLSFGGLALAACYPFMKRYTYYPQVVLGAAFSWGMPMAFTAETGSLPPEAWLLYIANLLWTVAYDTYYAMADRDDDLKIGVKSTAILFGDADRIIILTLQALALGCLLLAAARFELGLYFHLSLLVAAGCFIWEFIVTRKREPMVCFKAFLHNHWAGLAILIGLILDYALR</sequence>
<evidence type="ECO:0000256" key="7">
    <source>
        <dbReference type="ARBA" id="ARBA00022688"/>
    </source>
</evidence>
<dbReference type="Proteomes" id="UP001476583">
    <property type="component" value="Chromosome"/>
</dbReference>
<keyword evidence="5 11" id="KW-0997">Cell inner membrane</keyword>
<feature type="transmembrane region" description="Helical" evidence="11">
    <location>
        <begin position="125"/>
        <end position="141"/>
    </location>
</feature>
<evidence type="ECO:0000256" key="6">
    <source>
        <dbReference type="ARBA" id="ARBA00022679"/>
    </source>
</evidence>
<evidence type="ECO:0000256" key="2">
    <source>
        <dbReference type="ARBA" id="ARBA00004141"/>
    </source>
</evidence>
<dbReference type="Pfam" id="PF01040">
    <property type="entry name" value="UbiA"/>
    <property type="match status" value="1"/>
</dbReference>
<dbReference type="GO" id="GO:0008412">
    <property type="term" value="F:4-hydroxybenzoate polyprenyltransferase activity"/>
    <property type="evidence" value="ECO:0007669"/>
    <property type="project" value="UniProtKB-EC"/>
</dbReference>
<dbReference type="EMBL" id="CP148074">
    <property type="protein sequence ID" value="WXL25675.1"/>
    <property type="molecule type" value="Genomic_DNA"/>
</dbReference>
<feature type="transmembrane region" description="Helical" evidence="11">
    <location>
        <begin position="146"/>
        <end position="164"/>
    </location>
</feature>
<dbReference type="HAMAP" id="MF_01635">
    <property type="entry name" value="UbiA"/>
    <property type="match status" value="1"/>
</dbReference>
<evidence type="ECO:0000313" key="13">
    <source>
        <dbReference type="EMBL" id="WXL25675.1"/>
    </source>
</evidence>
<comment type="pathway">
    <text evidence="11">Cofactor biosynthesis; ubiquinone biosynthesis.</text>
</comment>
<evidence type="ECO:0000313" key="14">
    <source>
        <dbReference type="Proteomes" id="UP001476583"/>
    </source>
</evidence>
<dbReference type="InterPro" id="IPR039653">
    <property type="entry name" value="Prenyltransferase"/>
</dbReference>
<feature type="transmembrane region" description="Helical" evidence="11">
    <location>
        <begin position="29"/>
        <end position="49"/>
    </location>
</feature>
<dbReference type="CDD" id="cd13959">
    <property type="entry name" value="PT_UbiA_COQ2"/>
    <property type="match status" value="1"/>
</dbReference>
<organism evidence="13 14">
    <name type="scientific">Ectopseudomonas mendocina</name>
    <name type="common">Pseudomonas mendocina</name>
    <dbReference type="NCBI Taxonomy" id="300"/>
    <lineage>
        <taxon>Bacteria</taxon>
        <taxon>Pseudomonadati</taxon>
        <taxon>Pseudomonadota</taxon>
        <taxon>Gammaproteobacteria</taxon>
        <taxon>Pseudomonadales</taxon>
        <taxon>Pseudomonadaceae</taxon>
        <taxon>Ectopseudomonas</taxon>
    </lineage>
</organism>
<comment type="cofactor">
    <cofactor evidence="1 11">
        <name>Mg(2+)</name>
        <dbReference type="ChEBI" id="CHEBI:18420"/>
    </cofactor>
</comment>
<dbReference type="NCBIfam" id="TIGR01474">
    <property type="entry name" value="ubiA_proteo"/>
    <property type="match status" value="1"/>
</dbReference>
<dbReference type="Gene3D" id="1.10.357.140">
    <property type="entry name" value="UbiA prenyltransferase"/>
    <property type="match status" value="1"/>
</dbReference>
<evidence type="ECO:0000256" key="10">
    <source>
        <dbReference type="ARBA" id="ARBA00023136"/>
    </source>
</evidence>
<comment type="similarity">
    <text evidence="3 11">Belongs to the UbiA prenyltransferase family.</text>
</comment>
<comment type="function">
    <text evidence="11">Catalyzes the prenylation of para-hydroxybenzoate (PHB) with an all-trans polyprenyl group. Mediates the second step in the final reaction sequence of ubiquinone-8 (UQ-8) biosynthesis, which is the condensation of the polyisoprenoid side chain with PHB, generating the first membrane-bound Q intermediate 3-octaprenyl-4-hydroxybenzoate.</text>
</comment>
<feature type="transmembrane region" description="Helical" evidence="11">
    <location>
        <begin position="55"/>
        <end position="76"/>
    </location>
</feature>
<keyword evidence="9 11" id="KW-1133">Transmembrane helix</keyword>
<feature type="transmembrane region" description="Helical" evidence="11">
    <location>
        <begin position="243"/>
        <end position="262"/>
    </location>
</feature>
<evidence type="ECO:0000256" key="11">
    <source>
        <dbReference type="HAMAP-Rule" id="MF_01635"/>
    </source>
</evidence>
<gene>
    <name evidence="11 13" type="primary">ubiA</name>
    <name evidence="13" type="ORF">WG219_20650</name>
</gene>
<proteinExistence type="inferred from homology"/>
<keyword evidence="11" id="KW-0460">Magnesium</keyword>
<protein>
    <recommendedName>
        <fullName evidence="11 12">4-hydroxybenzoate octaprenyltransferase</fullName>
        <ecNumber evidence="11 12">2.5.1.39</ecNumber>
    </recommendedName>
    <alternativeName>
        <fullName evidence="11">4-HB polyprenyltransferase</fullName>
    </alternativeName>
</protein>